<dbReference type="EMBL" id="CAJOBJ010347035">
    <property type="protein sequence ID" value="CAF5202807.1"/>
    <property type="molecule type" value="Genomic_DNA"/>
</dbReference>
<dbReference type="Proteomes" id="UP000676336">
    <property type="component" value="Unassembled WGS sequence"/>
</dbReference>
<dbReference type="EMBL" id="CAJNRE010000054">
    <property type="protein sequence ID" value="CAF1911577.1"/>
    <property type="molecule type" value="Genomic_DNA"/>
</dbReference>
<dbReference type="OrthoDB" id="10220959at2759"/>
<accession>A0A816KK19</accession>
<dbReference type="EMBL" id="CAJOBI010001122">
    <property type="protein sequence ID" value="CAF3864400.1"/>
    <property type="molecule type" value="Genomic_DNA"/>
</dbReference>
<dbReference type="AlphaFoldDB" id="A0A816KK19"/>
<evidence type="ECO:0000313" key="6">
    <source>
        <dbReference type="EMBL" id="CAF3982501.1"/>
    </source>
</evidence>
<feature type="compositionally biased region" description="Polar residues" evidence="1">
    <location>
        <begin position="152"/>
        <end position="165"/>
    </location>
</feature>
<evidence type="ECO:0000313" key="5">
    <source>
        <dbReference type="EMBL" id="CAF3864400.1"/>
    </source>
</evidence>
<reference evidence="4" key="1">
    <citation type="submission" date="2021-02" db="EMBL/GenBank/DDBJ databases">
        <authorList>
            <person name="Nowell W R."/>
        </authorList>
    </citation>
    <scope>NUCLEOTIDE SEQUENCE</scope>
</reference>
<gene>
    <name evidence="6" type="ORF">BYL167_LOCUS12691</name>
    <name evidence="2" type="ORF">CJN711_LOCUS9572</name>
    <name evidence="7" type="ORF">GIL414_LOCUS77176</name>
    <name evidence="3" type="ORF">KQP761_LOCUS17837</name>
    <name evidence="4" type="ORF">MBJ925_LOCUS832</name>
    <name evidence="5" type="ORF">SMN809_LOCUS4724</name>
</gene>
<dbReference type="EMBL" id="CAJNOV010003730">
    <property type="protein sequence ID" value="CAF1151951.1"/>
    <property type="molecule type" value="Genomic_DNA"/>
</dbReference>
<feature type="compositionally biased region" description="Low complexity" evidence="1">
    <location>
        <begin position="109"/>
        <end position="124"/>
    </location>
</feature>
<dbReference type="EMBL" id="CAJNOW010009053">
    <property type="protein sequence ID" value="CAF1553589.1"/>
    <property type="molecule type" value="Genomic_DNA"/>
</dbReference>
<organism evidence="4 8">
    <name type="scientific">Rotaria magnacalcarata</name>
    <dbReference type="NCBI Taxonomy" id="392030"/>
    <lineage>
        <taxon>Eukaryota</taxon>
        <taxon>Metazoa</taxon>
        <taxon>Spiralia</taxon>
        <taxon>Gnathifera</taxon>
        <taxon>Rotifera</taxon>
        <taxon>Eurotatoria</taxon>
        <taxon>Bdelloidea</taxon>
        <taxon>Philodinida</taxon>
        <taxon>Philodinidae</taxon>
        <taxon>Rotaria</taxon>
    </lineage>
</organism>
<feature type="compositionally biased region" description="Polar residues" evidence="1">
    <location>
        <begin position="1"/>
        <end position="11"/>
    </location>
</feature>
<evidence type="ECO:0000313" key="8">
    <source>
        <dbReference type="Proteomes" id="UP000663824"/>
    </source>
</evidence>
<name>A0A816KK19_9BILA</name>
<evidence type="ECO:0000313" key="7">
    <source>
        <dbReference type="EMBL" id="CAF5202807.1"/>
    </source>
</evidence>
<feature type="region of interest" description="Disordered" evidence="1">
    <location>
        <begin position="52"/>
        <end position="175"/>
    </location>
</feature>
<dbReference type="Proteomes" id="UP000663824">
    <property type="component" value="Unassembled WGS sequence"/>
</dbReference>
<dbReference type="Proteomes" id="UP000681967">
    <property type="component" value="Unassembled WGS sequence"/>
</dbReference>
<feature type="region of interest" description="Disordered" evidence="1">
    <location>
        <begin position="1"/>
        <end position="32"/>
    </location>
</feature>
<evidence type="ECO:0000256" key="1">
    <source>
        <dbReference type="SAM" id="MobiDB-lite"/>
    </source>
</evidence>
<dbReference type="Proteomes" id="UP000663834">
    <property type="component" value="Unassembled WGS sequence"/>
</dbReference>
<evidence type="ECO:0000313" key="2">
    <source>
        <dbReference type="EMBL" id="CAF1151951.1"/>
    </source>
</evidence>
<evidence type="ECO:0000313" key="3">
    <source>
        <dbReference type="EMBL" id="CAF1553589.1"/>
    </source>
</evidence>
<dbReference type="Proteomes" id="UP000681720">
    <property type="component" value="Unassembled WGS sequence"/>
</dbReference>
<feature type="compositionally biased region" description="Basic residues" evidence="1">
    <location>
        <begin position="131"/>
        <end position="140"/>
    </location>
</feature>
<dbReference type="Proteomes" id="UP000663855">
    <property type="component" value="Unassembled WGS sequence"/>
</dbReference>
<dbReference type="EMBL" id="CAJOBH010004234">
    <property type="protein sequence ID" value="CAF3982501.1"/>
    <property type="molecule type" value="Genomic_DNA"/>
</dbReference>
<feature type="compositionally biased region" description="Polar residues" evidence="1">
    <location>
        <begin position="52"/>
        <end position="71"/>
    </location>
</feature>
<proteinExistence type="predicted"/>
<evidence type="ECO:0000313" key="4">
    <source>
        <dbReference type="EMBL" id="CAF1911577.1"/>
    </source>
</evidence>
<sequence length="175" mass="20692">MNNYSNQANRHTITDKHTRNAYAPASSNQTVNRAQHVDFTDDHYYDQHANTQSIARSNQHNRIPAPISTNLLPIDSPSLTPCRRSRAQLEENDEFIPVTNRNKKRRNDNNNNNDRNPYEQQQQQINGRQRYSTRFRHRQQQQHDELEENDKQVASISTGNQQNHRSMIRQEHRPN</sequence>
<protein>
    <submittedName>
        <fullName evidence="4">Uncharacterized protein</fullName>
    </submittedName>
</protein>
<comment type="caution">
    <text evidence="4">The sequence shown here is derived from an EMBL/GenBank/DDBJ whole genome shotgun (WGS) entry which is preliminary data.</text>
</comment>